<comment type="similarity">
    <text evidence="1">Belongs to the UPF0065 (bug) family.</text>
</comment>
<name>A0ABZ0PGW7_9PROT</name>
<dbReference type="PANTHER" id="PTHR42928">
    <property type="entry name" value="TRICARBOXYLATE-BINDING PROTEIN"/>
    <property type="match status" value="1"/>
</dbReference>
<dbReference type="InterPro" id="IPR042100">
    <property type="entry name" value="Bug_dom1"/>
</dbReference>
<dbReference type="EMBL" id="CP137852">
    <property type="protein sequence ID" value="WPB84894.1"/>
    <property type="molecule type" value="Genomic_DNA"/>
</dbReference>
<dbReference type="CDD" id="cd07012">
    <property type="entry name" value="PBP2_Bug_TTT"/>
    <property type="match status" value="1"/>
</dbReference>
<keyword evidence="3" id="KW-1185">Reference proteome</keyword>
<dbReference type="PIRSF" id="PIRSF017082">
    <property type="entry name" value="YflP"/>
    <property type="match status" value="1"/>
</dbReference>
<dbReference type="Proteomes" id="UP001305521">
    <property type="component" value="Chromosome"/>
</dbReference>
<dbReference type="Pfam" id="PF03401">
    <property type="entry name" value="TctC"/>
    <property type="match status" value="1"/>
</dbReference>
<gene>
    <name evidence="2" type="ORF">R9Z33_22725</name>
</gene>
<sequence>MQRRDALILAGTLAAPAIHAQEAFPGNRTLTLTVGFAPGGVGDMVMRQLSESARAKRGVQTVVDFRPGAGSALSLDRIARATPDGTQVALGSVSALWIIPHQQQLGYDPRQLTGLGQISGHPLAVYVKTDSPLRSWADLLAYARSNPGKLSWGTTGSRGFAEVLVEAAFRHEGVQTSTVPFRGGAEAIASMMGGHIDAVASADFGPLLAQGAVRLLAETGPNKVPGHPDVPTFRELGYPLSDAVAYGVVGPPGIPRQAVLWWQEVIRETTQDPAFIEALRRIYAVPDYLDAEAYTRAIRDGYARFGAALRG</sequence>
<protein>
    <submittedName>
        <fullName evidence="2">Tripartite tricarboxylate transporter substrate binding protein</fullName>
    </submittedName>
</protein>
<dbReference type="SUPFAM" id="SSF53850">
    <property type="entry name" value="Periplasmic binding protein-like II"/>
    <property type="match status" value="1"/>
</dbReference>
<dbReference type="RefSeq" id="WP_318648857.1">
    <property type="nucleotide sequence ID" value="NZ_CP137852.1"/>
</dbReference>
<reference evidence="2 3" key="1">
    <citation type="submission" date="2023-11" db="EMBL/GenBank/DDBJ databases">
        <title>Arctic aerobic anoxygenic photoheterotroph Sediminicoccus rosea KRV36 adapts its photosynthesis to long days of polar summer.</title>
        <authorList>
            <person name="Tomasch J."/>
            <person name="Kopejtka K."/>
            <person name="Bily T."/>
            <person name="Gardiner A.T."/>
            <person name="Gardian Z."/>
            <person name="Shivaramu S."/>
            <person name="Koblizek M."/>
            <person name="Engelhardt F."/>
            <person name="Kaftan D."/>
        </authorList>
    </citation>
    <scope>NUCLEOTIDE SEQUENCE [LARGE SCALE GENOMIC DNA]</scope>
    <source>
        <strain evidence="2 3">R-30</strain>
    </source>
</reference>
<evidence type="ECO:0000313" key="2">
    <source>
        <dbReference type="EMBL" id="WPB84894.1"/>
    </source>
</evidence>
<evidence type="ECO:0000256" key="1">
    <source>
        <dbReference type="ARBA" id="ARBA00006987"/>
    </source>
</evidence>
<accession>A0ABZ0PGW7</accession>
<dbReference type="InterPro" id="IPR005064">
    <property type="entry name" value="BUG"/>
</dbReference>
<evidence type="ECO:0000313" key="3">
    <source>
        <dbReference type="Proteomes" id="UP001305521"/>
    </source>
</evidence>
<dbReference type="PANTHER" id="PTHR42928:SF5">
    <property type="entry name" value="BLR1237 PROTEIN"/>
    <property type="match status" value="1"/>
</dbReference>
<proteinExistence type="inferred from homology"/>
<dbReference type="Gene3D" id="3.40.190.150">
    <property type="entry name" value="Bordetella uptake gene, domain 1"/>
    <property type="match status" value="1"/>
</dbReference>
<organism evidence="2 3">
    <name type="scientific">Sediminicoccus rosea</name>
    <dbReference type="NCBI Taxonomy" id="1225128"/>
    <lineage>
        <taxon>Bacteria</taxon>
        <taxon>Pseudomonadati</taxon>
        <taxon>Pseudomonadota</taxon>
        <taxon>Alphaproteobacteria</taxon>
        <taxon>Acetobacterales</taxon>
        <taxon>Roseomonadaceae</taxon>
        <taxon>Sediminicoccus</taxon>
    </lineage>
</organism>
<dbReference type="Gene3D" id="3.40.190.10">
    <property type="entry name" value="Periplasmic binding protein-like II"/>
    <property type="match status" value="1"/>
</dbReference>